<dbReference type="PROSITE" id="PS50943">
    <property type="entry name" value="HTH_CROC1"/>
    <property type="match status" value="1"/>
</dbReference>
<dbReference type="SMART" id="SM00530">
    <property type="entry name" value="HTH_XRE"/>
    <property type="match status" value="1"/>
</dbReference>
<dbReference type="Gene3D" id="3.30.450.180">
    <property type="match status" value="1"/>
</dbReference>
<proteinExistence type="predicted"/>
<accession>A0A7W0DKJ2</accession>
<dbReference type="InterPro" id="IPR010982">
    <property type="entry name" value="Lambda_DNA-bd_dom_sf"/>
</dbReference>
<dbReference type="Proteomes" id="UP000545761">
    <property type="component" value="Unassembled WGS sequence"/>
</dbReference>
<dbReference type="AlphaFoldDB" id="A0A7W0DKJ2"/>
<protein>
    <submittedName>
        <fullName evidence="2">Helix-turn-helix domain-containing protein</fullName>
    </submittedName>
</protein>
<dbReference type="RefSeq" id="WP_181657679.1">
    <property type="nucleotide sequence ID" value="NZ_JACEHE010000006.1"/>
</dbReference>
<feature type="domain" description="HTH cro/C1-type" evidence="1">
    <location>
        <begin position="40"/>
        <end position="91"/>
    </location>
</feature>
<dbReference type="EMBL" id="JACEHE010000006">
    <property type="protein sequence ID" value="MBA2946771.1"/>
    <property type="molecule type" value="Genomic_DNA"/>
</dbReference>
<comment type="caution">
    <text evidence="2">The sequence shown here is derived from an EMBL/GenBank/DDBJ whole genome shotgun (WGS) entry which is preliminary data.</text>
</comment>
<organism evidence="2 3">
    <name type="scientific">Streptomyces himalayensis subsp. himalayensis</name>
    <dbReference type="NCBI Taxonomy" id="2756131"/>
    <lineage>
        <taxon>Bacteria</taxon>
        <taxon>Bacillati</taxon>
        <taxon>Actinomycetota</taxon>
        <taxon>Actinomycetes</taxon>
        <taxon>Kitasatosporales</taxon>
        <taxon>Streptomycetaceae</taxon>
        <taxon>Streptomyces</taxon>
        <taxon>Streptomyces himalayensis</taxon>
    </lineage>
</organism>
<dbReference type="Pfam" id="PF17765">
    <property type="entry name" value="MLTR_LBD"/>
    <property type="match status" value="1"/>
</dbReference>
<reference evidence="2 3" key="1">
    <citation type="submission" date="2020-07" db="EMBL/GenBank/DDBJ databases">
        <title>Streptomyces isolated from Indian soil.</title>
        <authorList>
            <person name="Mandal S."/>
            <person name="Maiti P.K."/>
        </authorList>
    </citation>
    <scope>NUCLEOTIDE SEQUENCE [LARGE SCALE GENOMIC DNA]</scope>
    <source>
        <strain evidence="2 3">PSKA28</strain>
    </source>
</reference>
<dbReference type="PANTHER" id="PTHR35010:SF2">
    <property type="entry name" value="BLL4672 PROTEIN"/>
    <property type="match status" value="1"/>
</dbReference>
<dbReference type="CDD" id="cd00093">
    <property type="entry name" value="HTH_XRE"/>
    <property type="match status" value="1"/>
</dbReference>
<sequence length="277" mass="31325">MNVTIDGGGDRLLLTRILRQARARRNTSDIPGFTEAFGVRAARGITQAQTAQLAGVSRRWYSALESGHPANYSDAFLSEVRRILALNPDEWDIVHRIARGRAPDSASASPLNRQVPSALLALVEQSPTWGIYLSDHRWDVLAYNEKVQEYFPWMASGLNVVEWVLTWPEAREQLVNWQEDWALPTIAALRVNAEQWPHDERLEEVIETVRLDARARKLWNASNLPTVSYPASSSPRRLYLPRHGGREFAVRIVGLTPMEMPSCRLIAITPAELVRVE</sequence>
<dbReference type="InterPro" id="IPR041413">
    <property type="entry name" value="MLTR_LBD"/>
</dbReference>
<evidence type="ECO:0000313" key="3">
    <source>
        <dbReference type="Proteomes" id="UP000545761"/>
    </source>
</evidence>
<name>A0A7W0DKJ2_9ACTN</name>
<dbReference type="InterPro" id="IPR001387">
    <property type="entry name" value="Cro/C1-type_HTH"/>
</dbReference>
<dbReference type="SUPFAM" id="SSF47413">
    <property type="entry name" value="lambda repressor-like DNA-binding domains"/>
    <property type="match status" value="1"/>
</dbReference>
<dbReference type="PANTHER" id="PTHR35010">
    <property type="entry name" value="BLL4672 PROTEIN-RELATED"/>
    <property type="match status" value="1"/>
</dbReference>
<evidence type="ECO:0000259" key="1">
    <source>
        <dbReference type="PROSITE" id="PS50943"/>
    </source>
</evidence>
<dbReference type="Gene3D" id="1.10.260.40">
    <property type="entry name" value="lambda repressor-like DNA-binding domains"/>
    <property type="match status" value="1"/>
</dbReference>
<gene>
    <name evidence="2" type="ORF">H1D24_13370</name>
</gene>
<dbReference type="GO" id="GO:0003677">
    <property type="term" value="F:DNA binding"/>
    <property type="evidence" value="ECO:0007669"/>
    <property type="project" value="InterPro"/>
</dbReference>
<evidence type="ECO:0000313" key="2">
    <source>
        <dbReference type="EMBL" id="MBA2946771.1"/>
    </source>
</evidence>
<dbReference type="Pfam" id="PF01381">
    <property type="entry name" value="HTH_3"/>
    <property type="match status" value="1"/>
</dbReference>